<name>N1PRH2_DOTSN</name>
<dbReference type="OMA" id="GALFIWC"/>
<dbReference type="STRING" id="675120.N1PRH2"/>
<accession>N1PRH2</accession>
<reference evidence="13 14" key="2">
    <citation type="journal article" date="2012" name="PLoS Pathog.">
        <title>Diverse lifestyles and strategies of plant pathogenesis encoded in the genomes of eighteen Dothideomycetes fungi.</title>
        <authorList>
            <person name="Ohm R.A."/>
            <person name="Feau N."/>
            <person name="Henrissat B."/>
            <person name="Schoch C.L."/>
            <person name="Horwitz B.A."/>
            <person name="Barry K.W."/>
            <person name="Condon B.J."/>
            <person name="Copeland A.C."/>
            <person name="Dhillon B."/>
            <person name="Glaser F."/>
            <person name="Hesse C.N."/>
            <person name="Kosti I."/>
            <person name="LaButti K."/>
            <person name="Lindquist E.A."/>
            <person name="Lucas S."/>
            <person name="Salamov A.A."/>
            <person name="Bradshaw R.E."/>
            <person name="Ciuffetti L."/>
            <person name="Hamelin R.C."/>
            <person name="Kema G.H.J."/>
            <person name="Lawrence C."/>
            <person name="Scott J.A."/>
            <person name="Spatafora J.W."/>
            <person name="Turgeon B.G."/>
            <person name="de Wit P.J.G.M."/>
            <person name="Zhong S."/>
            <person name="Goodwin S.B."/>
            <person name="Grigoriev I.V."/>
        </authorList>
    </citation>
    <scope>NUCLEOTIDE SEQUENCE [LARGE SCALE GENOMIC DNA]</scope>
    <source>
        <strain evidence="14">NZE10 / CBS 128990</strain>
    </source>
</reference>
<dbReference type="GO" id="GO:0031501">
    <property type="term" value="C:mannosyltransferase complex"/>
    <property type="evidence" value="ECO:0007669"/>
    <property type="project" value="TreeGrafter"/>
</dbReference>
<keyword evidence="14" id="KW-1185">Reference proteome</keyword>
<dbReference type="InterPro" id="IPR007315">
    <property type="entry name" value="PIG-V/Gpi18"/>
</dbReference>
<feature type="transmembrane region" description="Helical" evidence="12">
    <location>
        <begin position="161"/>
        <end position="180"/>
    </location>
</feature>
<evidence type="ECO:0000256" key="7">
    <source>
        <dbReference type="ARBA" id="ARBA00022679"/>
    </source>
</evidence>
<dbReference type="EMBL" id="KB446538">
    <property type="protein sequence ID" value="EME44970.1"/>
    <property type="molecule type" value="Genomic_DNA"/>
</dbReference>
<evidence type="ECO:0000256" key="6">
    <source>
        <dbReference type="ARBA" id="ARBA00022676"/>
    </source>
</evidence>
<proteinExistence type="inferred from homology"/>
<dbReference type="GO" id="GO:0004376">
    <property type="term" value="F:GPI mannosyltransferase activity"/>
    <property type="evidence" value="ECO:0007669"/>
    <property type="project" value="InterPro"/>
</dbReference>
<sequence>MATAKATANEHAQASTTDTSIRRLITIFWSWKILLLLVAIASPGPGYDTSSQILLSRYSCASESWPSVAVRWLTLKLTRWDAIYYTSISERGVVYEQEWAFNSAFPKTTRLMSQVFLSGICDSHALAGILLSHLMHFIAVLVLYQLTETIFPAGRGKRKEIAFIAACLHTLSPAGLFMSAPYGESTFAAANFTGMFCYARAAQNRDSEGRVSTRIAAYTLCSGLAFSAAALIRGNGLLSGLVFAWDAAAYLEQVPSMLRGQSLSSVVHLVSTLLAGMLIALAYALPQVDAYLHYCTGNDDRPWCSQSIPSIYTWVQSHYWGVGFLRYWTLSNLPLFALAAPTLLVLTATGTIALRQRFYSTSYNENAGHNEMHRFVRLIARFALPQMVLAVLAASSFHVQIINRISSGYPVWYIVLAMGTLRLTRPAGPILHWYPDRLSTSLARHSELLVRAMIMYALVQGGLYASFMPPA</sequence>
<evidence type="ECO:0000256" key="4">
    <source>
        <dbReference type="ARBA" id="ARBA00013795"/>
    </source>
</evidence>
<dbReference type="PANTHER" id="PTHR12468:SF2">
    <property type="entry name" value="GPI MANNOSYLTRANSFERASE 2"/>
    <property type="match status" value="1"/>
</dbReference>
<evidence type="ECO:0000313" key="14">
    <source>
        <dbReference type="Proteomes" id="UP000016933"/>
    </source>
</evidence>
<feature type="transmembrane region" description="Helical" evidence="12">
    <location>
        <begin position="21"/>
        <end position="41"/>
    </location>
</feature>
<gene>
    <name evidence="13" type="ORF">DOTSEDRAFT_170067</name>
</gene>
<comment type="subcellular location">
    <subcellularLocation>
        <location evidence="1 12">Endoplasmic reticulum membrane</location>
        <topology evidence="1 12">Multi-pass membrane protein</topology>
    </subcellularLocation>
</comment>
<keyword evidence="10 12" id="KW-1133">Transmembrane helix</keyword>
<dbReference type="OrthoDB" id="10252502at2759"/>
<feature type="transmembrane region" description="Helical" evidence="12">
    <location>
        <begin position="266"/>
        <end position="285"/>
    </location>
</feature>
<feature type="transmembrane region" description="Helical" evidence="12">
    <location>
        <begin position="375"/>
        <end position="397"/>
    </location>
</feature>
<reference evidence="14" key="1">
    <citation type="journal article" date="2012" name="PLoS Genet.">
        <title>The genomes of the fungal plant pathogens Cladosporium fulvum and Dothistroma septosporum reveal adaptation to different hosts and lifestyles but also signatures of common ancestry.</title>
        <authorList>
            <person name="de Wit P.J.G.M."/>
            <person name="van der Burgt A."/>
            <person name="Oekmen B."/>
            <person name="Stergiopoulos I."/>
            <person name="Abd-Elsalam K.A."/>
            <person name="Aerts A.L."/>
            <person name="Bahkali A.H."/>
            <person name="Beenen H.G."/>
            <person name="Chettri P."/>
            <person name="Cox M.P."/>
            <person name="Datema E."/>
            <person name="de Vries R.P."/>
            <person name="Dhillon B."/>
            <person name="Ganley A.R."/>
            <person name="Griffiths S.A."/>
            <person name="Guo Y."/>
            <person name="Hamelin R.C."/>
            <person name="Henrissat B."/>
            <person name="Kabir M.S."/>
            <person name="Jashni M.K."/>
            <person name="Kema G."/>
            <person name="Klaubauf S."/>
            <person name="Lapidus A."/>
            <person name="Levasseur A."/>
            <person name="Lindquist E."/>
            <person name="Mehrabi R."/>
            <person name="Ohm R.A."/>
            <person name="Owen T.J."/>
            <person name="Salamov A."/>
            <person name="Schwelm A."/>
            <person name="Schijlen E."/>
            <person name="Sun H."/>
            <person name="van den Burg H.A."/>
            <person name="van Ham R.C.H.J."/>
            <person name="Zhang S."/>
            <person name="Goodwin S.B."/>
            <person name="Grigoriev I.V."/>
            <person name="Collemare J."/>
            <person name="Bradshaw R.E."/>
        </authorList>
    </citation>
    <scope>NUCLEOTIDE SEQUENCE [LARGE SCALE GENOMIC DNA]</scope>
    <source>
        <strain evidence="14">NZE10 / CBS 128990</strain>
    </source>
</reference>
<dbReference type="GO" id="GO:0000009">
    <property type="term" value="F:alpha-1,6-mannosyltransferase activity"/>
    <property type="evidence" value="ECO:0007669"/>
    <property type="project" value="InterPro"/>
</dbReference>
<feature type="transmembrane region" description="Helical" evidence="12">
    <location>
        <begin position="448"/>
        <end position="467"/>
    </location>
</feature>
<comment type="similarity">
    <text evidence="3 12">Belongs to the PIGV family.</text>
</comment>
<keyword evidence="11 12" id="KW-0472">Membrane</keyword>
<dbReference type="GO" id="GO:0006506">
    <property type="term" value="P:GPI anchor biosynthetic process"/>
    <property type="evidence" value="ECO:0007669"/>
    <property type="project" value="UniProtKB-UniPathway"/>
</dbReference>
<evidence type="ECO:0000313" key="13">
    <source>
        <dbReference type="EMBL" id="EME44970.1"/>
    </source>
</evidence>
<dbReference type="EC" id="2.4.1.-" evidence="12"/>
<feature type="transmembrane region" description="Helical" evidence="12">
    <location>
        <begin position="333"/>
        <end position="354"/>
    </location>
</feature>
<evidence type="ECO:0000256" key="3">
    <source>
        <dbReference type="ARBA" id="ARBA00008698"/>
    </source>
</evidence>
<dbReference type="Proteomes" id="UP000016933">
    <property type="component" value="Unassembled WGS sequence"/>
</dbReference>
<keyword evidence="6 12" id="KW-0328">Glycosyltransferase</keyword>
<dbReference type="GO" id="GO:0005789">
    <property type="term" value="C:endoplasmic reticulum membrane"/>
    <property type="evidence" value="ECO:0007669"/>
    <property type="project" value="UniProtKB-SubCell"/>
</dbReference>
<organism evidence="13 14">
    <name type="scientific">Dothistroma septosporum (strain NZE10 / CBS 128990)</name>
    <name type="common">Red band needle blight fungus</name>
    <name type="synonym">Mycosphaerella pini</name>
    <dbReference type="NCBI Taxonomy" id="675120"/>
    <lineage>
        <taxon>Eukaryota</taxon>
        <taxon>Fungi</taxon>
        <taxon>Dikarya</taxon>
        <taxon>Ascomycota</taxon>
        <taxon>Pezizomycotina</taxon>
        <taxon>Dothideomycetes</taxon>
        <taxon>Dothideomycetidae</taxon>
        <taxon>Mycosphaerellales</taxon>
        <taxon>Mycosphaerellaceae</taxon>
        <taxon>Dothistroma</taxon>
    </lineage>
</organism>
<evidence type="ECO:0000256" key="1">
    <source>
        <dbReference type="ARBA" id="ARBA00004477"/>
    </source>
</evidence>
<dbReference type="HOGENOM" id="CLU_029048_0_0_1"/>
<dbReference type="Pfam" id="PF04188">
    <property type="entry name" value="Mannosyl_trans2"/>
    <property type="match status" value="1"/>
</dbReference>
<comment type="function">
    <text evidence="12">Mannosyltransferase involved in glycosylphosphatidylinositol-anchor biosynthesis.</text>
</comment>
<feature type="transmembrane region" description="Helical" evidence="12">
    <location>
        <begin position="125"/>
        <end position="146"/>
    </location>
</feature>
<comment type="pathway">
    <text evidence="2 12">Glycolipid biosynthesis; glycosylphosphatidylinositol-anchor biosynthesis.</text>
</comment>
<dbReference type="UniPathway" id="UPA00196"/>
<protein>
    <recommendedName>
        <fullName evidence="4 12">GPI mannosyltransferase 2</fullName>
        <ecNumber evidence="12">2.4.1.-</ecNumber>
    </recommendedName>
</protein>
<evidence type="ECO:0000256" key="12">
    <source>
        <dbReference type="RuleBase" id="RU363112"/>
    </source>
</evidence>
<evidence type="ECO:0000256" key="10">
    <source>
        <dbReference type="ARBA" id="ARBA00022989"/>
    </source>
</evidence>
<evidence type="ECO:0000256" key="8">
    <source>
        <dbReference type="ARBA" id="ARBA00022692"/>
    </source>
</evidence>
<evidence type="ECO:0000256" key="11">
    <source>
        <dbReference type="ARBA" id="ARBA00023136"/>
    </source>
</evidence>
<evidence type="ECO:0000256" key="9">
    <source>
        <dbReference type="ARBA" id="ARBA00022824"/>
    </source>
</evidence>
<evidence type="ECO:0000256" key="5">
    <source>
        <dbReference type="ARBA" id="ARBA00022502"/>
    </source>
</evidence>
<keyword evidence="8 12" id="KW-0812">Transmembrane</keyword>
<evidence type="ECO:0000256" key="2">
    <source>
        <dbReference type="ARBA" id="ARBA00004687"/>
    </source>
</evidence>
<keyword evidence="9 12" id="KW-0256">Endoplasmic reticulum</keyword>
<dbReference type="eggNOG" id="KOG2647">
    <property type="taxonomic scope" value="Eukaryota"/>
</dbReference>
<keyword evidence="5 12" id="KW-0337">GPI-anchor biosynthesis</keyword>
<dbReference type="PANTHER" id="PTHR12468">
    <property type="entry name" value="GPI MANNOSYLTRANSFERASE 2"/>
    <property type="match status" value="1"/>
</dbReference>
<keyword evidence="7 12" id="KW-0808">Transferase</keyword>
<feature type="transmembrane region" description="Helical" evidence="12">
    <location>
        <begin position="409"/>
        <end position="427"/>
    </location>
</feature>
<dbReference type="AlphaFoldDB" id="N1PRH2"/>